<dbReference type="SUPFAM" id="SSF101327">
    <property type="entry name" value="YgfB-like"/>
    <property type="match status" value="1"/>
</dbReference>
<name>A0ABW2L710_9BACT</name>
<dbReference type="InterPro" id="IPR011978">
    <property type="entry name" value="YgfB-like"/>
</dbReference>
<dbReference type="Pfam" id="PF03695">
    <property type="entry name" value="UPF0149"/>
    <property type="match status" value="1"/>
</dbReference>
<dbReference type="Pfam" id="PF02810">
    <property type="entry name" value="SEC-C"/>
    <property type="match status" value="1"/>
</dbReference>
<sequence>MKSLRKRLFGLTRPKGEMLPASFYAKQGFSAADAREIMGEWMDLELGEEDSEASYAALLHAWSILAYLGGKEGAEFLIDELGVACSIGDDDYLDYFPELMSAAGSEAAPLLLARFESGRDDEDVLLEMSHALVDLAQNDIGKEATLKAFVAALQGDPGHRTLKAVIILELMEMTGDTYLAEIRQAFEENLVNVLMAGDFESVEIGLGLRSERSEAEPHWGQREAELAKASQLERIGERPEKDDVAGTIRYLLDLHRGPRTPRSLAEFDGFILGSVLATEPVETEHLLSSIWDPESHSHEPLWDDNGDEELFETAVMKYCDGILRALDEQNYFPPLTPRSMPRVPTEEEIEWAGGLLGSVFNWGGSEADPSEGHQALLAGALHLAQPTDDVSDDELIQVEHLVHAAQILRGEILSGDLSSGSFGAFHEPYQNEEPKIGRNDPCPCGSGKKFKRCCMN</sequence>
<dbReference type="InterPro" id="IPR036255">
    <property type="entry name" value="YgfB-like_sf"/>
</dbReference>
<proteinExistence type="predicted"/>
<dbReference type="RefSeq" id="WP_379711546.1">
    <property type="nucleotide sequence ID" value="NZ_JBHTBS010000004.1"/>
</dbReference>
<evidence type="ECO:0000313" key="2">
    <source>
        <dbReference type="Proteomes" id="UP001596472"/>
    </source>
</evidence>
<dbReference type="Proteomes" id="UP001596472">
    <property type="component" value="Unassembled WGS sequence"/>
</dbReference>
<reference evidence="2" key="1">
    <citation type="journal article" date="2019" name="Int. J. Syst. Evol. Microbiol.">
        <title>The Global Catalogue of Microorganisms (GCM) 10K type strain sequencing project: providing services to taxonomists for standard genome sequencing and annotation.</title>
        <authorList>
            <consortium name="The Broad Institute Genomics Platform"/>
            <consortium name="The Broad Institute Genome Sequencing Center for Infectious Disease"/>
            <person name="Wu L."/>
            <person name="Ma J."/>
        </authorList>
    </citation>
    <scope>NUCLEOTIDE SEQUENCE [LARGE SCALE GENOMIC DNA]</scope>
    <source>
        <strain evidence="2">CGMCC 4.1467</strain>
    </source>
</reference>
<dbReference type="Gene3D" id="3.10.450.50">
    <property type="match status" value="1"/>
</dbReference>
<evidence type="ECO:0000313" key="1">
    <source>
        <dbReference type="EMBL" id="MFC7337345.1"/>
    </source>
</evidence>
<dbReference type="InterPro" id="IPR004027">
    <property type="entry name" value="SEC_C_motif"/>
</dbReference>
<keyword evidence="2" id="KW-1185">Reference proteome</keyword>
<protein>
    <submittedName>
        <fullName evidence="1">SEC-C metal-binding domain-containing protein</fullName>
    </submittedName>
</protein>
<accession>A0ABW2L710</accession>
<gene>
    <name evidence="1" type="ORF">ACFQY0_09175</name>
</gene>
<dbReference type="SUPFAM" id="SSF103642">
    <property type="entry name" value="Sec-C motif"/>
    <property type="match status" value="1"/>
</dbReference>
<comment type="caution">
    <text evidence="1">The sequence shown here is derived from an EMBL/GenBank/DDBJ whole genome shotgun (WGS) entry which is preliminary data.</text>
</comment>
<dbReference type="EMBL" id="JBHTBS010000004">
    <property type="protein sequence ID" value="MFC7337345.1"/>
    <property type="molecule type" value="Genomic_DNA"/>
</dbReference>
<organism evidence="1 2">
    <name type="scientific">Haloferula chungangensis</name>
    <dbReference type="NCBI Taxonomy" id="1048331"/>
    <lineage>
        <taxon>Bacteria</taxon>
        <taxon>Pseudomonadati</taxon>
        <taxon>Verrucomicrobiota</taxon>
        <taxon>Verrucomicrobiia</taxon>
        <taxon>Verrucomicrobiales</taxon>
        <taxon>Verrucomicrobiaceae</taxon>
        <taxon>Haloferula</taxon>
    </lineage>
</organism>